<dbReference type="Pfam" id="PF02403">
    <property type="entry name" value="Seryl_tRNA_N"/>
    <property type="match status" value="1"/>
</dbReference>
<dbReference type="Proteomes" id="UP000748308">
    <property type="component" value="Unassembled WGS sequence"/>
</dbReference>
<keyword evidence="6 12" id="KW-0547">Nucleotide-binding</keyword>
<dbReference type="EC" id="6.1.1.11" evidence="12"/>
<feature type="binding site" evidence="13">
    <location>
        <position position="378"/>
    </location>
    <ligand>
        <name>L-serine</name>
        <dbReference type="ChEBI" id="CHEBI:33384"/>
    </ligand>
</feature>
<dbReference type="GO" id="GO:0005524">
    <property type="term" value="F:ATP binding"/>
    <property type="evidence" value="ECO:0007669"/>
    <property type="project" value="UniProtKB-UniRule"/>
</dbReference>
<dbReference type="NCBIfam" id="TIGR00414">
    <property type="entry name" value="serS"/>
    <property type="match status" value="1"/>
</dbReference>
<keyword evidence="7 12" id="KW-0067">ATP-binding</keyword>
<comment type="similarity">
    <text evidence="3 12">Belongs to the class-II aminoacyl-tRNA synthetase family. Type-1 seryl-tRNA synthetase subfamily.</text>
</comment>
<evidence type="ECO:0000256" key="13">
    <source>
        <dbReference type="PIRSR" id="PIRSR001529-1"/>
    </source>
</evidence>
<comment type="catalytic activity">
    <reaction evidence="10 12">
        <text>tRNA(Sec) + L-serine + ATP = L-seryl-tRNA(Sec) + AMP + diphosphate + H(+)</text>
        <dbReference type="Rhea" id="RHEA:42580"/>
        <dbReference type="Rhea" id="RHEA-COMP:9742"/>
        <dbReference type="Rhea" id="RHEA-COMP:10128"/>
        <dbReference type="ChEBI" id="CHEBI:15378"/>
        <dbReference type="ChEBI" id="CHEBI:30616"/>
        <dbReference type="ChEBI" id="CHEBI:33019"/>
        <dbReference type="ChEBI" id="CHEBI:33384"/>
        <dbReference type="ChEBI" id="CHEBI:78442"/>
        <dbReference type="ChEBI" id="CHEBI:78533"/>
        <dbReference type="ChEBI" id="CHEBI:456215"/>
        <dbReference type="EC" id="6.1.1.11"/>
    </reaction>
</comment>
<evidence type="ECO:0000256" key="9">
    <source>
        <dbReference type="ARBA" id="ARBA00023146"/>
    </source>
</evidence>
<dbReference type="InterPro" id="IPR002317">
    <property type="entry name" value="Ser-tRNA-ligase_type_1"/>
</dbReference>
<comment type="subcellular location">
    <subcellularLocation>
        <location evidence="1 12">Cytoplasm</location>
    </subcellularLocation>
</comment>
<feature type="binding site" evidence="13">
    <location>
        <position position="227"/>
    </location>
    <ligand>
        <name>L-serine</name>
        <dbReference type="ChEBI" id="CHEBI:33384"/>
    </ligand>
</feature>
<feature type="binding site" evidence="12">
    <location>
        <position position="380"/>
    </location>
    <ligand>
        <name>L-serine</name>
        <dbReference type="ChEBI" id="CHEBI:33384"/>
    </ligand>
</feature>
<evidence type="ECO:0000256" key="14">
    <source>
        <dbReference type="PIRSR" id="PIRSR001529-2"/>
    </source>
</evidence>
<comment type="function">
    <text evidence="12">Catalyzes the attachment of serine to tRNA(Ser). Is also able to aminoacylate tRNA(Sec) with serine, to form the misacylated tRNA L-seryl-tRNA(Sec), which will be further converted into selenocysteinyl-tRNA(Sec).</text>
</comment>
<evidence type="ECO:0000259" key="15">
    <source>
        <dbReference type="PROSITE" id="PS50862"/>
    </source>
</evidence>
<comment type="domain">
    <text evidence="12">Consists of two distinct domains, a catalytic core and a N-terminal extension that is involved in tRNA binding.</text>
</comment>
<comment type="pathway">
    <text evidence="2 12">Aminoacyl-tRNA biosynthesis; selenocysteinyl-tRNA(Sec) biosynthesis; L-seryl-tRNA(Sec) from L-serine and tRNA(Sec): step 1/1.</text>
</comment>
<dbReference type="PROSITE" id="PS50862">
    <property type="entry name" value="AA_TRNA_LIGASE_II"/>
    <property type="match status" value="1"/>
</dbReference>
<dbReference type="Gene3D" id="3.30.930.10">
    <property type="entry name" value="Bira Bifunctional Protein, Domain 2"/>
    <property type="match status" value="1"/>
</dbReference>
<evidence type="ECO:0000256" key="10">
    <source>
        <dbReference type="ARBA" id="ARBA00047929"/>
    </source>
</evidence>
<feature type="binding site" evidence="12 14">
    <location>
        <begin position="258"/>
        <end position="260"/>
    </location>
    <ligand>
        <name>ATP</name>
        <dbReference type="ChEBI" id="CHEBI:30616"/>
    </ligand>
</feature>
<feature type="binding site" evidence="12 13">
    <location>
        <position position="281"/>
    </location>
    <ligand>
        <name>L-serine</name>
        <dbReference type="ChEBI" id="CHEBI:33384"/>
    </ligand>
</feature>
<dbReference type="GO" id="GO:0004828">
    <property type="term" value="F:serine-tRNA ligase activity"/>
    <property type="evidence" value="ECO:0007669"/>
    <property type="project" value="UniProtKB-UniRule"/>
</dbReference>
<evidence type="ECO:0000256" key="11">
    <source>
        <dbReference type="ARBA" id="ARBA00048823"/>
    </source>
</evidence>
<evidence type="ECO:0000256" key="12">
    <source>
        <dbReference type="HAMAP-Rule" id="MF_00176"/>
    </source>
</evidence>
<evidence type="ECO:0000256" key="2">
    <source>
        <dbReference type="ARBA" id="ARBA00005045"/>
    </source>
</evidence>
<dbReference type="GO" id="GO:0006434">
    <property type="term" value="P:seryl-tRNA aminoacylation"/>
    <property type="evidence" value="ECO:0007669"/>
    <property type="project" value="UniProtKB-UniRule"/>
</dbReference>
<protein>
    <recommendedName>
        <fullName evidence="12">Serine--tRNA ligase</fullName>
        <ecNumber evidence="12">6.1.1.11</ecNumber>
    </recommendedName>
    <alternativeName>
        <fullName evidence="12">Seryl-tRNA synthetase</fullName>
        <shortName evidence="12">SerRS</shortName>
    </alternativeName>
    <alternativeName>
        <fullName evidence="12">Seryl-tRNA(Ser/Sec) synthetase</fullName>
    </alternativeName>
</protein>
<comment type="caution">
    <text evidence="12">Lacks conserved residue(s) required for the propagation of feature annotation.</text>
</comment>
<keyword evidence="9 12" id="KW-0030">Aminoacyl-tRNA synthetase</keyword>
<keyword evidence="5 12" id="KW-0436">Ligase</keyword>
<feature type="domain" description="Aminoacyl-transfer RNA synthetases class-II family profile" evidence="15">
    <location>
        <begin position="136"/>
        <end position="405"/>
    </location>
</feature>
<keyword evidence="4 12" id="KW-0963">Cytoplasm</keyword>
<dbReference type="AlphaFoldDB" id="A0A937XC57"/>
<dbReference type="PANTHER" id="PTHR43697:SF1">
    <property type="entry name" value="SERINE--TRNA LIGASE"/>
    <property type="match status" value="1"/>
</dbReference>
<sequence>MYDLKFIRSHEALVREAIARKRESADLDRILELDRRRRERLGEVEAMKSERNRRSQEIGRAKAAGREVDGEAAAVRALGDRIQALDEELRGIDAAVEDLLQWVPNIPDESVPIGDESANQVVRAWGEPRREEGLRDHLELGAALGILDISASARMSGSGFSVHLGAGARLQRALIDFMLDFHCARGFREVRVPYLTRAEALFGCGQLPKLHEDMYALPAEELFLIPTAEVPLTNLHRGTTLFEKDLPIRLVAYSPCFRREAGAHGKQTHGLVRLHQFDKVEMVKLVLPETGADELESLTAAAEGVLQALGLPYRVVLLATGDLSFAAAKCYDLELWAPGEGRWLEVSSCSHFTDFQARRIGLRYRAADGKLRHLHTLNGSGVALPRLTVALLEHYQTPQGTVRLPEALAPYMGGLRELAPPAGGAEG</sequence>
<dbReference type="InterPro" id="IPR002314">
    <property type="entry name" value="aa-tRNA-synt_IIb"/>
</dbReference>
<accession>A0A937XC57</accession>
<keyword evidence="8 12" id="KW-0648">Protein biosynthesis</keyword>
<dbReference type="PIRSF" id="PIRSF001529">
    <property type="entry name" value="Ser-tRNA-synth_IIa"/>
    <property type="match status" value="1"/>
</dbReference>
<dbReference type="CDD" id="cd00770">
    <property type="entry name" value="SerRS_core"/>
    <property type="match status" value="1"/>
</dbReference>
<dbReference type="InterPro" id="IPR015866">
    <property type="entry name" value="Ser-tRNA-synth_1_N"/>
</dbReference>
<dbReference type="PANTHER" id="PTHR43697">
    <property type="entry name" value="SERYL-TRNA SYNTHETASE"/>
    <property type="match status" value="1"/>
</dbReference>
<dbReference type="EMBL" id="VGIY01000314">
    <property type="protein sequence ID" value="MBM3318289.1"/>
    <property type="molecule type" value="Genomic_DNA"/>
</dbReference>
<name>A0A937XC57_UNCEI</name>
<dbReference type="InterPro" id="IPR045864">
    <property type="entry name" value="aa-tRNA-synth_II/BPL/LPL"/>
</dbReference>
<evidence type="ECO:0000256" key="6">
    <source>
        <dbReference type="ARBA" id="ARBA00022741"/>
    </source>
</evidence>
<feature type="binding site" evidence="12">
    <location>
        <begin position="227"/>
        <end position="229"/>
    </location>
    <ligand>
        <name>L-serine</name>
        <dbReference type="ChEBI" id="CHEBI:33384"/>
    </ligand>
</feature>
<evidence type="ECO:0000256" key="4">
    <source>
        <dbReference type="ARBA" id="ARBA00022490"/>
    </source>
</evidence>
<dbReference type="HAMAP" id="MF_00176">
    <property type="entry name" value="Ser_tRNA_synth_type1"/>
    <property type="match status" value="1"/>
</dbReference>
<dbReference type="InterPro" id="IPR010978">
    <property type="entry name" value="tRNA-bd_arm"/>
</dbReference>
<dbReference type="InterPro" id="IPR033729">
    <property type="entry name" value="SerRS_core"/>
</dbReference>
<dbReference type="Pfam" id="PF00587">
    <property type="entry name" value="tRNA-synt_2b"/>
    <property type="match status" value="1"/>
</dbReference>
<dbReference type="InterPro" id="IPR042103">
    <property type="entry name" value="SerRS_1_N_sf"/>
</dbReference>
<dbReference type="SUPFAM" id="SSF46589">
    <property type="entry name" value="tRNA-binding arm"/>
    <property type="match status" value="1"/>
</dbReference>
<evidence type="ECO:0000256" key="7">
    <source>
        <dbReference type="ARBA" id="ARBA00022840"/>
    </source>
</evidence>
<dbReference type="Gene3D" id="1.10.287.40">
    <property type="entry name" value="Serine-tRNA synthetase, tRNA binding domain"/>
    <property type="match status" value="1"/>
</dbReference>
<gene>
    <name evidence="12 16" type="primary">serS</name>
    <name evidence="16" type="ORF">FJY75_10615</name>
</gene>
<dbReference type="InterPro" id="IPR006195">
    <property type="entry name" value="aa-tRNA-synth_II"/>
</dbReference>
<evidence type="ECO:0000256" key="1">
    <source>
        <dbReference type="ARBA" id="ARBA00004496"/>
    </source>
</evidence>
<evidence type="ECO:0000256" key="5">
    <source>
        <dbReference type="ARBA" id="ARBA00022598"/>
    </source>
</evidence>
<dbReference type="GO" id="GO:0005737">
    <property type="term" value="C:cytoplasm"/>
    <property type="evidence" value="ECO:0007669"/>
    <property type="project" value="UniProtKB-SubCell"/>
</dbReference>
<comment type="caution">
    <text evidence="16">The sequence shown here is derived from an EMBL/GenBank/DDBJ whole genome shotgun (WGS) entry which is preliminary data.</text>
</comment>
<feature type="binding site" evidence="13">
    <location>
        <position position="258"/>
    </location>
    <ligand>
        <name>L-serine</name>
        <dbReference type="ChEBI" id="CHEBI:33384"/>
    </ligand>
</feature>
<proteinExistence type="inferred from homology"/>
<evidence type="ECO:0000256" key="3">
    <source>
        <dbReference type="ARBA" id="ARBA00010728"/>
    </source>
</evidence>
<dbReference type="GO" id="GO:0016260">
    <property type="term" value="P:selenocysteine biosynthetic process"/>
    <property type="evidence" value="ECO:0007669"/>
    <property type="project" value="UniProtKB-UniRule"/>
</dbReference>
<reference evidence="16" key="1">
    <citation type="submission" date="2019-03" db="EMBL/GenBank/DDBJ databases">
        <title>Lake Tanganyika Metagenome-Assembled Genomes (MAGs).</title>
        <authorList>
            <person name="Tran P."/>
        </authorList>
    </citation>
    <scope>NUCLEOTIDE SEQUENCE</scope>
    <source>
        <strain evidence="16">M_DeepCast_400m_m2_100</strain>
    </source>
</reference>
<evidence type="ECO:0000313" key="16">
    <source>
        <dbReference type="EMBL" id="MBM3318289.1"/>
    </source>
</evidence>
<evidence type="ECO:0000313" key="17">
    <source>
        <dbReference type="Proteomes" id="UP000748308"/>
    </source>
</evidence>
<organism evidence="16 17">
    <name type="scientific">Eiseniibacteriota bacterium</name>
    <dbReference type="NCBI Taxonomy" id="2212470"/>
    <lineage>
        <taxon>Bacteria</taxon>
        <taxon>Candidatus Eiseniibacteriota</taxon>
    </lineage>
</organism>
<dbReference type="SUPFAM" id="SSF55681">
    <property type="entry name" value="Class II aaRS and biotin synthetases"/>
    <property type="match status" value="1"/>
</dbReference>
<evidence type="ECO:0000256" key="8">
    <source>
        <dbReference type="ARBA" id="ARBA00022917"/>
    </source>
</evidence>
<dbReference type="PRINTS" id="PR00981">
    <property type="entry name" value="TRNASYNTHSER"/>
</dbReference>
<comment type="subunit">
    <text evidence="12">Homodimer. The tRNA molecule binds across the dimer.</text>
</comment>
<comment type="catalytic activity">
    <reaction evidence="11 12">
        <text>tRNA(Ser) + L-serine + ATP = L-seryl-tRNA(Ser) + AMP + diphosphate + H(+)</text>
        <dbReference type="Rhea" id="RHEA:12292"/>
        <dbReference type="Rhea" id="RHEA-COMP:9669"/>
        <dbReference type="Rhea" id="RHEA-COMP:9703"/>
        <dbReference type="ChEBI" id="CHEBI:15378"/>
        <dbReference type="ChEBI" id="CHEBI:30616"/>
        <dbReference type="ChEBI" id="CHEBI:33019"/>
        <dbReference type="ChEBI" id="CHEBI:33384"/>
        <dbReference type="ChEBI" id="CHEBI:78442"/>
        <dbReference type="ChEBI" id="CHEBI:78533"/>
        <dbReference type="ChEBI" id="CHEBI:456215"/>
        <dbReference type="EC" id="6.1.1.11"/>
    </reaction>
</comment>
<feature type="binding site" evidence="12 14">
    <location>
        <begin position="345"/>
        <end position="348"/>
    </location>
    <ligand>
        <name>ATP</name>
        <dbReference type="ChEBI" id="CHEBI:30616"/>
    </ligand>
</feature>